<evidence type="ECO:0000256" key="13">
    <source>
        <dbReference type="SAM" id="MobiDB-lite"/>
    </source>
</evidence>
<evidence type="ECO:0000256" key="3">
    <source>
        <dbReference type="ARBA" id="ARBA00022448"/>
    </source>
</evidence>
<feature type="transmembrane region" description="Helical" evidence="14">
    <location>
        <begin position="213"/>
        <end position="231"/>
    </location>
</feature>
<name>A0ABV5JSY7_9ACTN</name>
<evidence type="ECO:0000256" key="1">
    <source>
        <dbReference type="ARBA" id="ARBA00004141"/>
    </source>
</evidence>
<keyword evidence="11" id="KW-0407">Ion channel</keyword>
<keyword evidence="8 14" id="KW-1133">Transmembrane helix</keyword>
<evidence type="ECO:0000256" key="6">
    <source>
        <dbReference type="ARBA" id="ARBA00022826"/>
    </source>
</evidence>
<dbReference type="EMBL" id="JBHMDY010000008">
    <property type="protein sequence ID" value="MFB9260851.1"/>
    <property type="molecule type" value="Genomic_DNA"/>
</dbReference>
<comment type="similarity">
    <text evidence="2">Belongs to the TMEM175 family.</text>
</comment>
<organism evidence="15 16">
    <name type="scientific">Dietzia aerolata</name>
    <dbReference type="NCBI Taxonomy" id="595984"/>
    <lineage>
        <taxon>Bacteria</taxon>
        <taxon>Bacillati</taxon>
        <taxon>Actinomycetota</taxon>
        <taxon>Actinomycetes</taxon>
        <taxon>Mycobacteriales</taxon>
        <taxon>Dietziaceae</taxon>
        <taxon>Dietzia</taxon>
    </lineage>
</organism>
<dbReference type="Proteomes" id="UP001589700">
    <property type="component" value="Unassembled WGS sequence"/>
</dbReference>
<evidence type="ECO:0000256" key="8">
    <source>
        <dbReference type="ARBA" id="ARBA00022989"/>
    </source>
</evidence>
<dbReference type="InterPro" id="IPR010617">
    <property type="entry name" value="TMEM175-like"/>
</dbReference>
<keyword evidence="16" id="KW-1185">Reference proteome</keyword>
<dbReference type="Pfam" id="PF06736">
    <property type="entry name" value="TMEM175"/>
    <property type="match status" value="1"/>
</dbReference>
<feature type="region of interest" description="Disordered" evidence="13">
    <location>
        <begin position="1"/>
        <end position="28"/>
    </location>
</feature>
<gene>
    <name evidence="15" type="ORF">ACFFVD_13680</name>
</gene>
<evidence type="ECO:0000256" key="5">
    <source>
        <dbReference type="ARBA" id="ARBA00022692"/>
    </source>
</evidence>
<dbReference type="RefSeq" id="WP_182632439.1">
    <property type="nucleotide sequence ID" value="NZ_JAALDM010000143.1"/>
</dbReference>
<evidence type="ECO:0000313" key="15">
    <source>
        <dbReference type="EMBL" id="MFB9260851.1"/>
    </source>
</evidence>
<evidence type="ECO:0000256" key="11">
    <source>
        <dbReference type="ARBA" id="ARBA00023303"/>
    </source>
</evidence>
<evidence type="ECO:0000256" key="10">
    <source>
        <dbReference type="ARBA" id="ARBA00023136"/>
    </source>
</evidence>
<keyword evidence="6" id="KW-0631">Potassium channel</keyword>
<keyword evidence="9" id="KW-0406">Ion transport</keyword>
<comment type="subcellular location">
    <subcellularLocation>
        <location evidence="1">Membrane</location>
        <topology evidence="1">Multi-pass membrane protein</topology>
    </subcellularLocation>
</comment>
<evidence type="ECO:0000256" key="9">
    <source>
        <dbReference type="ARBA" id="ARBA00023065"/>
    </source>
</evidence>
<keyword evidence="5 14" id="KW-0812">Transmembrane</keyword>
<accession>A0ABV5JSY7</accession>
<feature type="transmembrane region" description="Helical" evidence="14">
    <location>
        <begin position="114"/>
        <end position="133"/>
    </location>
</feature>
<evidence type="ECO:0000256" key="2">
    <source>
        <dbReference type="ARBA" id="ARBA00006920"/>
    </source>
</evidence>
<proteinExistence type="inferred from homology"/>
<feature type="transmembrane region" description="Helical" evidence="14">
    <location>
        <begin position="82"/>
        <end position="102"/>
    </location>
</feature>
<keyword evidence="3" id="KW-0813">Transport</keyword>
<reference evidence="15 16" key="1">
    <citation type="submission" date="2024-09" db="EMBL/GenBank/DDBJ databases">
        <authorList>
            <person name="Sun Q."/>
            <person name="Mori K."/>
        </authorList>
    </citation>
    <scope>NUCLEOTIDE SEQUENCE [LARGE SCALE GENOMIC DNA]</scope>
    <source>
        <strain evidence="15 16">CCM 7659</strain>
    </source>
</reference>
<keyword evidence="10 14" id="KW-0472">Membrane</keyword>
<keyword evidence="4" id="KW-0633">Potassium transport</keyword>
<protein>
    <submittedName>
        <fullName evidence="15">TMEM175 family protein</fullName>
    </submittedName>
</protein>
<evidence type="ECO:0000313" key="16">
    <source>
        <dbReference type="Proteomes" id="UP001589700"/>
    </source>
</evidence>
<evidence type="ECO:0000256" key="12">
    <source>
        <dbReference type="ARBA" id="ARBA00034430"/>
    </source>
</evidence>
<comment type="caution">
    <text evidence="15">The sequence shown here is derived from an EMBL/GenBank/DDBJ whole genome shotgun (WGS) entry which is preliminary data.</text>
</comment>
<feature type="compositionally biased region" description="Basic and acidic residues" evidence="13">
    <location>
        <begin position="13"/>
        <end position="28"/>
    </location>
</feature>
<sequence length="236" mass="24886">MNGASAGTPGTEGHGRSDDDGAKNYGDDDNAVIHRDSSEFDRGLSFFDAIYGFAVTLLIANVDLPRAQEWQDLSSLAESGLGQQLFGVILSFVVICVLWRVNVRIISKMTGLDGPMLVANLVATGLVILVPFTTDAISDPETSGLALPTVLYAVNIAGVSLAQSTVYQLGRRAGLERHPTSSRQNLAALSDALVTPAVFLCSIPVALTIGASAAQLFWLVLVVLLPVSGRMSTRLA</sequence>
<evidence type="ECO:0000256" key="4">
    <source>
        <dbReference type="ARBA" id="ARBA00022538"/>
    </source>
</evidence>
<comment type="catalytic activity">
    <reaction evidence="12">
        <text>K(+)(in) = K(+)(out)</text>
        <dbReference type="Rhea" id="RHEA:29463"/>
        <dbReference type="ChEBI" id="CHEBI:29103"/>
    </reaction>
</comment>
<evidence type="ECO:0000256" key="7">
    <source>
        <dbReference type="ARBA" id="ARBA00022958"/>
    </source>
</evidence>
<keyword evidence="7" id="KW-0630">Potassium</keyword>
<evidence type="ECO:0000256" key="14">
    <source>
        <dbReference type="SAM" id="Phobius"/>
    </source>
</evidence>